<dbReference type="OrthoDB" id="6502774at2759"/>
<organism evidence="1">
    <name type="scientific">Medioppia subpectinata</name>
    <dbReference type="NCBI Taxonomy" id="1979941"/>
    <lineage>
        <taxon>Eukaryota</taxon>
        <taxon>Metazoa</taxon>
        <taxon>Ecdysozoa</taxon>
        <taxon>Arthropoda</taxon>
        <taxon>Chelicerata</taxon>
        <taxon>Arachnida</taxon>
        <taxon>Acari</taxon>
        <taxon>Acariformes</taxon>
        <taxon>Sarcoptiformes</taxon>
        <taxon>Oribatida</taxon>
        <taxon>Brachypylina</taxon>
        <taxon>Oppioidea</taxon>
        <taxon>Oppiidae</taxon>
        <taxon>Medioppia</taxon>
    </lineage>
</organism>
<dbReference type="PANTHER" id="PTHR11005">
    <property type="entry name" value="LYSOSOMAL ACID LIPASE-RELATED"/>
    <property type="match status" value="1"/>
</dbReference>
<dbReference type="Gene3D" id="3.40.50.1820">
    <property type="entry name" value="alpha/beta hydrolase"/>
    <property type="match status" value="2"/>
</dbReference>
<reference evidence="1" key="1">
    <citation type="submission" date="2020-11" db="EMBL/GenBank/DDBJ databases">
        <authorList>
            <person name="Tran Van P."/>
        </authorList>
    </citation>
    <scope>NUCLEOTIDE SEQUENCE</scope>
</reference>
<protein>
    <recommendedName>
        <fullName evidence="3">Triacylglycerol lipase</fullName>
    </recommendedName>
</protein>
<gene>
    <name evidence="1" type="ORF">OSB1V03_LOCUS4811</name>
</gene>
<name>A0A7R9KLW7_9ACAR</name>
<proteinExistence type="predicted"/>
<feature type="non-terminal residue" evidence="1">
    <location>
        <position position="1"/>
    </location>
</feature>
<dbReference type="AlphaFoldDB" id="A0A7R9KLW7"/>
<dbReference type="InterPro" id="IPR029058">
    <property type="entry name" value="AB_hydrolase_fold"/>
</dbReference>
<dbReference type="Proteomes" id="UP000759131">
    <property type="component" value="Unassembled WGS sequence"/>
</dbReference>
<dbReference type="EMBL" id="OC856854">
    <property type="protein sequence ID" value="CAD7624366.1"/>
    <property type="molecule type" value="Genomic_DNA"/>
</dbReference>
<dbReference type="SUPFAM" id="SSF53474">
    <property type="entry name" value="alpha/beta-Hydrolases"/>
    <property type="match status" value="1"/>
</dbReference>
<evidence type="ECO:0008006" key="3">
    <source>
        <dbReference type="Google" id="ProtNLM"/>
    </source>
</evidence>
<evidence type="ECO:0000313" key="1">
    <source>
        <dbReference type="EMBL" id="CAD7624366.1"/>
    </source>
</evidence>
<accession>A0A7R9KLW7</accession>
<evidence type="ECO:0000313" key="2">
    <source>
        <dbReference type="Proteomes" id="UP000759131"/>
    </source>
</evidence>
<sequence length="674" mass="75058">MTVGALLLATVCPFRRRLVVVIVVITLHHFVATALCLSLDQLFVGCVAAIADIVERITDRSADGRVMSSAVADGRHLSLELIQGGHVFGGDQMRQCVADMGLPCVQCLQNSAINIKHKTQKIKNLLQLSGNGWARVSGLSAGGVHPMWAHVKVVNVCLKRRQAIRPVREAVVVNAVAKRAASVGLRECAHILADTLVTARVCPVPLRRRPHAITARIANWFAGLVSRAPDYPLQQIQSQNMAFYKGNNDLLGDETDIAILVSKLQGMNLLADLLVPYTDYNHVDFGIQKHNNLYLNSYAFDFRSTDGLVKILPDIYRDTPQLIKSRGFKYQKYKVTTDDGYNLVNPYWRGKTKPLLLWHQLAFSSDIWLFSSPGYLSPNGVYSEQNGTLVNNCGNSLTSNIAFTLSSCGYDVWLGNTRGNRYSNTHQNPTWDKLWNYTFTETASIAYIGHSMGTTSMLTLLSLIPDFERHIRPIILLAPIAYLSNTGSIVRLLTPLITILARLVAPLGLPETLMRYIGQYLCTQPVIGSVCAAIVYEFVGYDSYADDPDLMPTLVGKALDNVSTKIYLQYGQFIVDGRFHEFDYGPEDNIGHYGQPMAPDYPVDKIRSKNMAFYVGNADLLGDKTDVQKLVSRLRVKLLEDLLVPYADWNHIDFAVNKHTNRYLNGRVVGVLDY</sequence>
<keyword evidence="2" id="KW-1185">Reference proteome</keyword>
<dbReference type="EMBL" id="CAJPIZ010002279">
    <property type="protein sequence ID" value="CAG2104796.1"/>
    <property type="molecule type" value="Genomic_DNA"/>
</dbReference>